<dbReference type="GO" id="GO:0051082">
    <property type="term" value="F:unfolded protein binding"/>
    <property type="evidence" value="ECO:0007669"/>
    <property type="project" value="TreeGrafter"/>
</dbReference>
<dbReference type="Gene3D" id="2.30.33.40">
    <property type="entry name" value="GroES chaperonin"/>
    <property type="match status" value="1"/>
</dbReference>
<evidence type="ECO:0000313" key="6">
    <source>
        <dbReference type="Proteomes" id="UP000228767"/>
    </source>
</evidence>
<dbReference type="PANTHER" id="PTHR10772:SF58">
    <property type="entry name" value="CO-CHAPERONIN GROES"/>
    <property type="match status" value="1"/>
</dbReference>
<name>A0A2H0REB2_9BACT</name>
<dbReference type="FunFam" id="2.30.33.40:FF:000001">
    <property type="entry name" value="10 kDa chaperonin"/>
    <property type="match status" value="1"/>
</dbReference>
<accession>A0A2H0REB2</accession>
<comment type="function">
    <text evidence="3 4">Together with the chaperonin GroEL, plays an essential role in assisting protein folding. The GroEL-GroES system forms a nano-cage that allows encapsulation of the non-native substrate proteins and provides a physical environment optimized to promote and accelerate protein folding. GroES binds to the apical surface of the GroEL ring, thereby capping the opening of the GroEL channel.</text>
</comment>
<dbReference type="AlphaFoldDB" id="A0A2H0REB2"/>
<dbReference type="GO" id="GO:0005524">
    <property type="term" value="F:ATP binding"/>
    <property type="evidence" value="ECO:0007669"/>
    <property type="project" value="InterPro"/>
</dbReference>
<comment type="subunit">
    <text evidence="3">Heptamer of 7 subunits arranged in a ring. Interacts with the chaperonin GroEL.</text>
</comment>
<protein>
    <recommendedName>
        <fullName evidence="3">Co-chaperonin GroES</fullName>
    </recommendedName>
    <alternativeName>
        <fullName evidence="3">10 kDa chaperonin</fullName>
    </alternativeName>
    <alternativeName>
        <fullName evidence="3">Chaperonin-10</fullName>
        <shortName evidence="3">Cpn10</shortName>
    </alternativeName>
</protein>
<gene>
    <name evidence="3" type="primary">groES</name>
    <name evidence="3" type="synonym">groS</name>
    <name evidence="5" type="ORF">COV10_02275</name>
</gene>
<dbReference type="InterPro" id="IPR011032">
    <property type="entry name" value="GroES-like_sf"/>
</dbReference>
<evidence type="ECO:0000313" key="5">
    <source>
        <dbReference type="EMBL" id="PIR44879.1"/>
    </source>
</evidence>
<comment type="similarity">
    <text evidence="1 3 4">Belongs to the GroES chaperonin family.</text>
</comment>
<dbReference type="GO" id="GO:0005737">
    <property type="term" value="C:cytoplasm"/>
    <property type="evidence" value="ECO:0007669"/>
    <property type="project" value="UniProtKB-SubCell"/>
</dbReference>
<dbReference type="HAMAP" id="MF_00580">
    <property type="entry name" value="CH10"/>
    <property type="match status" value="1"/>
</dbReference>
<dbReference type="Proteomes" id="UP000228767">
    <property type="component" value="Unassembled WGS sequence"/>
</dbReference>
<dbReference type="Pfam" id="PF00166">
    <property type="entry name" value="Cpn10"/>
    <property type="match status" value="1"/>
</dbReference>
<organism evidence="5 6">
    <name type="scientific">Candidatus Vogelbacteria bacterium CG10_big_fil_rev_8_21_14_0_10_51_16</name>
    <dbReference type="NCBI Taxonomy" id="1975045"/>
    <lineage>
        <taxon>Bacteria</taxon>
        <taxon>Candidatus Vogeliibacteriota</taxon>
    </lineage>
</organism>
<evidence type="ECO:0000256" key="1">
    <source>
        <dbReference type="ARBA" id="ARBA00006975"/>
    </source>
</evidence>
<dbReference type="SUPFAM" id="SSF50129">
    <property type="entry name" value="GroES-like"/>
    <property type="match status" value="1"/>
</dbReference>
<keyword evidence="2 3" id="KW-0143">Chaperone</keyword>
<dbReference type="PRINTS" id="PR00297">
    <property type="entry name" value="CHAPERONIN10"/>
</dbReference>
<dbReference type="GO" id="GO:0046872">
    <property type="term" value="F:metal ion binding"/>
    <property type="evidence" value="ECO:0007669"/>
    <property type="project" value="TreeGrafter"/>
</dbReference>
<dbReference type="CDD" id="cd00320">
    <property type="entry name" value="cpn10"/>
    <property type="match status" value="1"/>
</dbReference>
<evidence type="ECO:0000256" key="2">
    <source>
        <dbReference type="ARBA" id="ARBA00023186"/>
    </source>
</evidence>
<dbReference type="InterPro" id="IPR037124">
    <property type="entry name" value="Chaperonin_GroES_sf"/>
</dbReference>
<dbReference type="GO" id="GO:0044183">
    <property type="term" value="F:protein folding chaperone"/>
    <property type="evidence" value="ECO:0007669"/>
    <property type="project" value="InterPro"/>
</dbReference>
<keyword evidence="3" id="KW-0963">Cytoplasm</keyword>
<comment type="subcellular location">
    <subcellularLocation>
        <location evidence="3">Cytoplasm</location>
    </subcellularLocation>
</comment>
<evidence type="ECO:0000256" key="4">
    <source>
        <dbReference type="RuleBase" id="RU000535"/>
    </source>
</evidence>
<dbReference type="InterPro" id="IPR020818">
    <property type="entry name" value="Chaperonin_GroES"/>
</dbReference>
<comment type="caution">
    <text evidence="5">The sequence shown here is derived from an EMBL/GenBank/DDBJ whole genome shotgun (WGS) entry which is preliminary data.</text>
</comment>
<dbReference type="GO" id="GO:0051087">
    <property type="term" value="F:protein-folding chaperone binding"/>
    <property type="evidence" value="ECO:0007669"/>
    <property type="project" value="TreeGrafter"/>
</dbReference>
<proteinExistence type="inferred from homology"/>
<reference evidence="5 6" key="1">
    <citation type="submission" date="2017-09" db="EMBL/GenBank/DDBJ databases">
        <title>Depth-based differentiation of microbial function through sediment-hosted aquifers and enrichment of novel symbionts in the deep terrestrial subsurface.</title>
        <authorList>
            <person name="Probst A.J."/>
            <person name="Ladd B."/>
            <person name="Jarett J.K."/>
            <person name="Geller-Mcgrath D.E."/>
            <person name="Sieber C.M."/>
            <person name="Emerson J.B."/>
            <person name="Anantharaman K."/>
            <person name="Thomas B.C."/>
            <person name="Malmstrom R."/>
            <person name="Stieglmeier M."/>
            <person name="Klingl A."/>
            <person name="Woyke T."/>
            <person name="Ryan C.M."/>
            <person name="Banfield J.F."/>
        </authorList>
    </citation>
    <scope>NUCLEOTIDE SEQUENCE [LARGE SCALE GENOMIC DNA]</scope>
    <source>
        <strain evidence="5">CG10_big_fil_rev_8_21_14_0_10_51_16</strain>
    </source>
</reference>
<dbReference type="NCBIfam" id="NF001531">
    <property type="entry name" value="PRK00364.2-2"/>
    <property type="match status" value="1"/>
</dbReference>
<dbReference type="SMART" id="SM00883">
    <property type="entry name" value="Cpn10"/>
    <property type="match status" value="1"/>
</dbReference>
<dbReference type="EMBL" id="PCYI01000017">
    <property type="protein sequence ID" value="PIR44879.1"/>
    <property type="molecule type" value="Genomic_DNA"/>
</dbReference>
<sequence>MSIKIGIRPLGDRVVVQPLSEHERGAKTASGIYIPETAEKERSEKGKVVAVGPGKLSDEGKLLPMHVKVGQTVLFTKYGPDEVKIDGEEYSILSEANVLAVLE</sequence>
<evidence type="ECO:0000256" key="3">
    <source>
        <dbReference type="HAMAP-Rule" id="MF_00580"/>
    </source>
</evidence>
<dbReference type="PANTHER" id="PTHR10772">
    <property type="entry name" value="10 KDA HEAT SHOCK PROTEIN"/>
    <property type="match status" value="1"/>
</dbReference>